<dbReference type="EMBL" id="KV454294">
    <property type="protein sequence ID" value="ODQ72949.1"/>
    <property type="molecule type" value="Genomic_DNA"/>
</dbReference>
<dbReference type="Pfam" id="PF16978">
    <property type="entry name" value="CRIM"/>
    <property type="match status" value="1"/>
</dbReference>
<keyword evidence="5" id="KW-1185">Reference proteome</keyword>
<gene>
    <name evidence="4" type="ORF">LIPSTDRAFT_71224</name>
</gene>
<evidence type="ECO:0000256" key="1">
    <source>
        <dbReference type="ARBA" id="ARBA00009407"/>
    </source>
</evidence>
<feature type="compositionally biased region" description="Basic and acidic residues" evidence="2">
    <location>
        <begin position="157"/>
        <end position="170"/>
    </location>
</feature>
<dbReference type="GO" id="GO:0031932">
    <property type="term" value="C:TORC2 complex"/>
    <property type="evidence" value="ECO:0007669"/>
    <property type="project" value="InterPro"/>
</dbReference>
<comment type="similarity">
    <text evidence="1">Belongs to the SIN1 family.</text>
</comment>
<feature type="domain" description="CRIM" evidence="3">
    <location>
        <begin position="360"/>
        <end position="494"/>
    </location>
</feature>
<dbReference type="GO" id="GO:0005886">
    <property type="term" value="C:plasma membrane"/>
    <property type="evidence" value="ECO:0007669"/>
    <property type="project" value="TreeGrafter"/>
</dbReference>
<feature type="compositionally biased region" description="Basic residues" evidence="2">
    <location>
        <begin position="112"/>
        <end position="121"/>
    </location>
</feature>
<evidence type="ECO:0000256" key="2">
    <source>
        <dbReference type="SAM" id="MobiDB-lite"/>
    </source>
</evidence>
<dbReference type="PANTHER" id="PTHR13335:SF1">
    <property type="entry name" value="TARGET OF RAPAMYCIN COMPLEX 2 SUBUNIT MAPKAP1"/>
    <property type="match status" value="1"/>
</dbReference>
<evidence type="ECO:0000259" key="3">
    <source>
        <dbReference type="Pfam" id="PF16978"/>
    </source>
</evidence>
<dbReference type="GO" id="GO:0005737">
    <property type="term" value="C:cytoplasm"/>
    <property type="evidence" value="ECO:0007669"/>
    <property type="project" value="TreeGrafter"/>
</dbReference>
<name>A0A1E3Q5G9_LIPST</name>
<sequence>MSLLHDRSFILYSLRTSYLDRIQDGVGERVIHIDKDLYSRAWAVDATSHAGPAIADPPPQFNPEYQYSPPIPNFVESDRVHSTSTPDTPALHARETALTVGELADAIDGVRRGRRKKKQKMRTMPDESSDSDFDYYESEFETDDEQLVDQGEDEDNDGVRYKSTDYHPYRVDSSSQMNDDENDEMEIEELQRAARQIKFSKMPARAKDLIPDVDQMLSTYIQTNNRKHHHTGRQSGRMSDAEANWKGEESQAANIGLAGNSESKGMKFLQSSSFRRAVAFDKRYNNVWGDISMDENVLQEDRVSDAGAVSGASTPVLSQSVPADFVEDHLIGRPTSSEDLPESVSSRDLARISVTVGHVSNLSVLIKLSQAAEKNPFEIYTSASGVGELKPLRLKLYCPTCSTPNLPFEVVVKPYVTVADTIGYSLYRYWEEKRKPALTEDKCDVNLWTLRIVEEDGEPDRDFPALDRTRIISAFSFDEFALVEATPAQVKENQKLTPQR</sequence>
<feature type="compositionally biased region" description="Acidic residues" evidence="2">
    <location>
        <begin position="127"/>
        <end position="156"/>
    </location>
</feature>
<dbReference type="InterPro" id="IPR031567">
    <property type="entry name" value="CRIM_dom"/>
</dbReference>
<evidence type="ECO:0000313" key="5">
    <source>
        <dbReference type="Proteomes" id="UP000094385"/>
    </source>
</evidence>
<accession>A0A1E3Q5G9</accession>
<dbReference type="GO" id="GO:0038203">
    <property type="term" value="P:TORC2 signaling"/>
    <property type="evidence" value="ECO:0007669"/>
    <property type="project" value="TreeGrafter"/>
</dbReference>
<dbReference type="AlphaFoldDB" id="A0A1E3Q5G9"/>
<evidence type="ECO:0000313" key="4">
    <source>
        <dbReference type="EMBL" id="ODQ72949.1"/>
    </source>
</evidence>
<dbReference type="InterPro" id="IPR008828">
    <property type="entry name" value="Sin1/Avo1"/>
</dbReference>
<organism evidence="4 5">
    <name type="scientific">Lipomyces starkeyi NRRL Y-11557</name>
    <dbReference type="NCBI Taxonomy" id="675824"/>
    <lineage>
        <taxon>Eukaryota</taxon>
        <taxon>Fungi</taxon>
        <taxon>Dikarya</taxon>
        <taxon>Ascomycota</taxon>
        <taxon>Saccharomycotina</taxon>
        <taxon>Lipomycetes</taxon>
        <taxon>Lipomycetales</taxon>
        <taxon>Lipomycetaceae</taxon>
        <taxon>Lipomyces</taxon>
    </lineage>
</organism>
<dbReference type="Proteomes" id="UP000094385">
    <property type="component" value="Unassembled WGS sequence"/>
</dbReference>
<feature type="region of interest" description="Disordered" evidence="2">
    <location>
        <begin position="224"/>
        <end position="247"/>
    </location>
</feature>
<protein>
    <recommendedName>
        <fullName evidence="3">CRIM domain-containing protein</fullName>
    </recommendedName>
</protein>
<dbReference type="PANTHER" id="PTHR13335">
    <property type="entry name" value="TARGET OF RAPAMYCIN COMPLEX 2 SUBUNIT MAPKAP1"/>
    <property type="match status" value="1"/>
</dbReference>
<dbReference type="STRING" id="675824.A0A1E3Q5G9"/>
<feature type="region of interest" description="Disordered" evidence="2">
    <location>
        <begin position="111"/>
        <end position="182"/>
    </location>
</feature>
<dbReference type="GO" id="GO:0005546">
    <property type="term" value="F:phosphatidylinositol-4,5-bisphosphate binding"/>
    <property type="evidence" value="ECO:0007669"/>
    <property type="project" value="TreeGrafter"/>
</dbReference>
<dbReference type="OrthoDB" id="241990at2759"/>
<proteinExistence type="inferred from homology"/>
<reference evidence="4 5" key="1">
    <citation type="journal article" date="2016" name="Proc. Natl. Acad. Sci. U.S.A.">
        <title>Comparative genomics of biotechnologically important yeasts.</title>
        <authorList>
            <person name="Riley R."/>
            <person name="Haridas S."/>
            <person name="Wolfe K.H."/>
            <person name="Lopes M.R."/>
            <person name="Hittinger C.T."/>
            <person name="Goeker M."/>
            <person name="Salamov A.A."/>
            <person name="Wisecaver J.H."/>
            <person name="Long T.M."/>
            <person name="Calvey C.H."/>
            <person name="Aerts A.L."/>
            <person name="Barry K.W."/>
            <person name="Choi C."/>
            <person name="Clum A."/>
            <person name="Coughlan A.Y."/>
            <person name="Deshpande S."/>
            <person name="Douglass A.P."/>
            <person name="Hanson S.J."/>
            <person name="Klenk H.-P."/>
            <person name="LaButti K.M."/>
            <person name="Lapidus A."/>
            <person name="Lindquist E.A."/>
            <person name="Lipzen A.M."/>
            <person name="Meier-Kolthoff J.P."/>
            <person name="Ohm R.A."/>
            <person name="Otillar R.P."/>
            <person name="Pangilinan J.L."/>
            <person name="Peng Y."/>
            <person name="Rokas A."/>
            <person name="Rosa C.A."/>
            <person name="Scheuner C."/>
            <person name="Sibirny A.A."/>
            <person name="Slot J.C."/>
            <person name="Stielow J.B."/>
            <person name="Sun H."/>
            <person name="Kurtzman C.P."/>
            <person name="Blackwell M."/>
            <person name="Grigoriev I.V."/>
            <person name="Jeffries T.W."/>
        </authorList>
    </citation>
    <scope>NUCLEOTIDE SEQUENCE [LARGE SCALE GENOMIC DNA]</scope>
    <source>
        <strain evidence="4 5">NRRL Y-11557</strain>
    </source>
</reference>